<reference evidence="4 5" key="1">
    <citation type="submission" date="2020-12" db="EMBL/GenBank/DDBJ databases">
        <title>Metabolic potential, ecology and presence of endohyphal bacteria is reflected in genomic diversity of Mucoromycotina.</title>
        <authorList>
            <person name="Muszewska A."/>
            <person name="Okrasinska A."/>
            <person name="Steczkiewicz K."/>
            <person name="Drgas O."/>
            <person name="Orlowska M."/>
            <person name="Perlinska-Lenart U."/>
            <person name="Aleksandrzak-Piekarczyk T."/>
            <person name="Szatraj K."/>
            <person name="Zielenkiewicz U."/>
            <person name="Pilsyk S."/>
            <person name="Malc E."/>
            <person name="Mieczkowski P."/>
            <person name="Kruszewska J.S."/>
            <person name="Biernat P."/>
            <person name="Pawlowska J."/>
        </authorList>
    </citation>
    <scope>NUCLEOTIDE SEQUENCE [LARGE SCALE GENOMIC DNA]</scope>
    <source>
        <strain evidence="4 5">CBS 142.35</strain>
    </source>
</reference>
<proteinExistence type="inferred from homology"/>
<evidence type="ECO:0000313" key="4">
    <source>
        <dbReference type="EMBL" id="KAG2221491.1"/>
    </source>
</evidence>
<dbReference type="EMBL" id="JAEPRB010000107">
    <property type="protein sequence ID" value="KAG2221491.1"/>
    <property type="molecule type" value="Genomic_DNA"/>
</dbReference>
<dbReference type="PROSITE" id="PS01173">
    <property type="entry name" value="LIPASE_GDXG_HIS"/>
    <property type="match status" value="1"/>
</dbReference>
<dbReference type="PANTHER" id="PTHR48081:SF8">
    <property type="entry name" value="ALPHA_BETA HYDROLASE FOLD-3 DOMAIN-CONTAINING PROTEIN-RELATED"/>
    <property type="match status" value="1"/>
</dbReference>
<evidence type="ECO:0000256" key="2">
    <source>
        <dbReference type="ARBA" id="ARBA00022801"/>
    </source>
</evidence>
<dbReference type="Proteomes" id="UP000646827">
    <property type="component" value="Unassembled WGS sequence"/>
</dbReference>
<evidence type="ECO:0000256" key="1">
    <source>
        <dbReference type="ARBA" id="ARBA00010515"/>
    </source>
</evidence>
<accession>A0A8H7S4P7</accession>
<dbReference type="InterPro" id="IPR050300">
    <property type="entry name" value="GDXG_lipolytic_enzyme"/>
</dbReference>
<comment type="caution">
    <text evidence="4">The sequence shown here is derived from an EMBL/GenBank/DDBJ whole genome shotgun (WGS) entry which is preliminary data.</text>
</comment>
<dbReference type="OrthoDB" id="408631at2759"/>
<dbReference type="InterPro" id="IPR002168">
    <property type="entry name" value="Lipase_GDXG_HIS_AS"/>
</dbReference>
<dbReference type="SUPFAM" id="SSF53474">
    <property type="entry name" value="alpha/beta-Hydrolases"/>
    <property type="match status" value="1"/>
</dbReference>
<comment type="similarity">
    <text evidence="1">Belongs to the 'GDXG' lipolytic enzyme family.</text>
</comment>
<dbReference type="InterPro" id="IPR029058">
    <property type="entry name" value="AB_hydrolase_fold"/>
</dbReference>
<dbReference type="PANTHER" id="PTHR48081">
    <property type="entry name" value="AB HYDROLASE SUPERFAMILY PROTEIN C4A8.06C"/>
    <property type="match status" value="1"/>
</dbReference>
<dbReference type="Gene3D" id="3.40.50.1820">
    <property type="entry name" value="alpha/beta hydrolase"/>
    <property type="match status" value="1"/>
</dbReference>
<evidence type="ECO:0000313" key="5">
    <source>
        <dbReference type="Proteomes" id="UP000646827"/>
    </source>
</evidence>
<dbReference type="AlphaFoldDB" id="A0A8H7S4P7"/>
<feature type="domain" description="Alpha/beta hydrolase fold-3" evidence="3">
    <location>
        <begin position="80"/>
        <end position="276"/>
    </location>
</feature>
<gene>
    <name evidence="4" type="ORF">INT45_008816</name>
</gene>
<name>A0A8H7S4P7_9FUNG</name>
<evidence type="ECO:0000259" key="3">
    <source>
        <dbReference type="Pfam" id="PF07859"/>
    </source>
</evidence>
<dbReference type="Pfam" id="PF07859">
    <property type="entry name" value="Abhydrolase_3"/>
    <property type="match status" value="1"/>
</dbReference>
<protein>
    <recommendedName>
        <fullName evidence="3">Alpha/beta hydrolase fold-3 domain-containing protein</fullName>
    </recommendedName>
</protein>
<sequence>MAPTPVVLEPHLENFLKNLPNVDITQIPVDVTREHEAKLPMDPLDVLEEKMSIPSRDGTKEISLTITRPIGSEKKMLPVILYFHGGGWVVGSEKTHAVTRTELTVRANAVVVFVNYSLSPEVRHPVAVEECYDTLEWTSKNGASINADSSKLVVAGVLDKQRGLNAVKYQVLIYPVTDDNLYTSSYEQFQEGYYLSRKMMKWFWDHYIPDEKDRNVITARPLHASIEELRGLPPAFVATAEADVLRDEGEAYARKLLAAGVNVTSVRVIGLIHGVYNVGNLSPLGSSLLDQIVNALHTFWNTTRANL</sequence>
<organism evidence="4 5">
    <name type="scientific">Circinella minor</name>
    <dbReference type="NCBI Taxonomy" id="1195481"/>
    <lineage>
        <taxon>Eukaryota</taxon>
        <taxon>Fungi</taxon>
        <taxon>Fungi incertae sedis</taxon>
        <taxon>Mucoromycota</taxon>
        <taxon>Mucoromycotina</taxon>
        <taxon>Mucoromycetes</taxon>
        <taxon>Mucorales</taxon>
        <taxon>Lichtheimiaceae</taxon>
        <taxon>Circinella</taxon>
    </lineage>
</organism>
<dbReference type="GO" id="GO:0016787">
    <property type="term" value="F:hydrolase activity"/>
    <property type="evidence" value="ECO:0007669"/>
    <property type="project" value="UniProtKB-KW"/>
</dbReference>
<dbReference type="InterPro" id="IPR013094">
    <property type="entry name" value="AB_hydrolase_3"/>
</dbReference>
<keyword evidence="2" id="KW-0378">Hydrolase</keyword>
<keyword evidence="5" id="KW-1185">Reference proteome</keyword>